<dbReference type="AlphaFoldDB" id="A0A1A8VPB0"/>
<evidence type="ECO:0000256" key="1">
    <source>
        <dbReference type="SAM" id="MobiDB-lite"/>
    </source>
</evidence>
<organism evidence="2 3">
    <name type="scientific">Plasmodium ovale curtisi</name>
    <dbReference type="NCBI Taxonomy" id="864141"/>
    <lineage>
        <taxon>Eukaryota</taxon>
        <taxon>Sar</taxon>
        <taxon>Alveolata</taxon>
        <taxon>Apicomplexa</taxon>
        <taxon>Aconoidasida</taxon>
        <taxon>Haemosporida</taxon>
        <taxon>Plasmodiidae</taxon>
        <taxon>Plasmodium</taxon>
        <taxon>Plasmodium (Plasmodium)</taxon>
    </lineage>
</organism>
<evidence type="ECO:0000313" key="2">
    <source>
        <dbReference type="EMBL" id="SBS82368.1"/>
    </source>
</evidence>
<evidence type="ECO:0000313" key="3">
    <source>
        <dbReference type="Proteomes" id="UP000078560"/>
    </source>
</evidence>
<gene>
    <name evidence="2" type="ORF">POVCU2_0015110</name>
</gene>
<reference evidence="3" key="1">
    <citation type="submission" date="2016-05" db="EMBL/GenBank/DDBJ databases">
        <authorList>
            <person name="Naeem Raeece"/>
        </authorList>
    </citation>
    <scope>NUCLEOTIDE SEQUENCE [LARGE SCALE GENOMIC DNA]</scope>
</reference>
<proteinExistence type="predicted"/>
<dbReference type="Proteomes" id="UP000078560">
    <property type="component" value="Unassembled WGS sequence"/>
</dbReference>
<name>A0A1A8VPB0_PLAOA</name>
<feature type="compositionally biased region" description="Basic and acidic residues" evidence="1">
    <location>
        <begin position="16"/>
        <end position="76"/>
    </location>
</feature>
<dbReference type="EMBL" id="FLQU01000208">
    <property type="protein sequence ID" value="SBS82368.1"/>
    <property type="molecule type" value="Genomic_DNA"/>
</dbReference>
<feature type="region of interest" description="Disordered" evidence="1">
    <location>
        <begin position="1"/>
        <end position="83"/>
    </location>
</feature>
<protein>
    <submittedName>
        <fullName evidence="2">Putative dynactin p25</fullName>
    </submittedName>
</protein>
<accession>A0A1A8VPB0</accession>
<sequence length="195" mass="21947">MLILACSNGEHQTGAAKEKQWRSNGEAKEKQWRSKGEAMEKQRRSNGEAKEKQWRSKGEAKEKQRRSKGEAMEKQRVNAKRVGKNYTRDGPIWKFGTQEVCDPMEIQKIKNPYRGANAHRIEMFGIGDTSGGYDNRLDFLPASTSTEIKVELAFGRSKQGKGNKATTCGRVCLCEVGRTRRLSLRSSSHRGIALA</sequence>